<accession>A0AAV3ZWT5</accession>
<dbReference type="AlphaFoldDB" id="A0AAV3ZWT5"/>
<dbReference type="Proteomes" id="UP000735302">
    <property type="component" value="Unassembled WGS sequence"/>
</dbReference>
<sequence length="116" mass="13079">MFNSDLCMTIQNQKHTRHSGKDKTTKDATFNNFSVSASQWKTLAQGVLIRRRKKKKMLRILKQNTPHAPCIVGSRRLLQVAGEPDVVLLLKQALGFPGSSSVWMFQGFPLVLPTTR</sequence>
<name>A0AAV3ZWT5_9GAST</name>
<proteinExistence type="predicted"/>
<reference evidence="1 2" key="1">
    <citation type="journal article" date="2021" name="Elife">
        <title>Chloroplast acquisition without the gene transfer in kleptoplastic sea slugs, Plakobranchus ocellatus.</title>
        <authorList>
            <person name="Maeda T."/>
            <person name="Takahashi S."/>
            <person name="Yoshida T."/>
            <person name="Shimamura S."/>
            <person name="Takaki Y."/>
            <person name="Nagai Y."/>
            <person name="Toyoda A."/>
            <person name="Suzuki Y."/>
            <person name="Arimoto A."/>
            <person name="Ishii H."/>
            <person name="Satoh N."/>
            <person name="Nishiyama T."/>
            <person name="Hasebe M."/>
            <person name="Maruyama T."/>
            <person name="Minagawa J."/>
            <person name="Obokata J."/>
            <person name="Shigenobu S."/>
        </authorList>
    </citation>
    <scope>NUCLEOTIDE SEQUENCE [LARGE SCALE GENOMIC DNA]</scope>
</reference>
<comment type="caution">
    <text evidence="1">The sequence shown here is derived from an EMBL/GenBank/DDBJ whole genome shotgun (WGS) entry which is preliminary data.</text>
</comment>
<dbReference type="EMBL" id="BLXT01002992">
    <property type="protein sequence ID" value="GFN99317.1"/>
    <property type="molecule type" value="Genomic_DNA"/>
</dbReference>
<evidence type="ECO:0000313" key="1">
    <source>
        <dbReference type="EMBL" id="GFN99317.1"/>
    </source>
</evidence>
<protein>
    <submittedName>
        <fullName evidence="1">Uncharacterized protein</fullName>
    </submittedName>
</protein>
<keyword evidence="2" id="KW-1185">Reference proteome</keyword>
<evidence type="ECO:0000313" key="2">
    <source>
        <dbReference type="Proteomes" id="UP000735302"/>
    </source>
</evidence>
<organism evidence="1 2">
    <name type="scientific">Plakobranchus ocellatus</name>
    <dbReference type="NCBI Taxonomy" id="259542"/>
    <lineage>
        <taxon>Eukaryota</taxon>
        <taxon>Metazoa</taxon>
        <taxon>Spiralia</taxon>
        <taxon>Lophotrochozoa</taxon>
        <taxon>Mollusca</taxon>
        <taxon>Gastropoda</taxon>
        <taxon>Heterobranchia</taxon>
        <taxon>Euthyneura</taxon>
        <taxon>Panpulmonata</taxon>
        <taxon>Sacoglossa</taxon>
        <taxon>Placobranchoidea</taxon>
        <taxon>Plakobranchidae</taxon>
        <taxon>Plakobranchus</taxon>
    </lineage>
</organism>
<gene>
    <name evidence="1" type="ORF">PoB_002582300</name>
</gene>